<reference evidence="6 7" key="1">
    <citation type="journal article" date="2014" name="J. Biotechnol.">
        <title>Complete genome sequence of the actinobacterium Actinoplanes friuliensis HAG 010964, producer of the lipopeptide antibiotic friulimycin.</title>
        <authorList>
            <person name="Ruckert C."/>
            <person name="Szczepanowski R."/>
            <person name="Albersmeier A."/>
            <person name="Goesmann A."/>
            <person name="Fischer N."/>
            <person name="Steinkamper A."/>
            <person name="Puhler A."/>
            <person name="Biener R."/>
            <person name="Schwartz D."/>
            <person name="Kalinowski J."/>
        </authorList>
    </citation>
    <scope>NUCLEOTIDE SEQUENCE [LARGE SCALE GENOMIC DNA]</scope>
    <source>
        <strain evidence="6 7">DSM 7358</strain>
    </source>
</reference>
<dbReference type="EMBL" id="CP006272">
    <property type="protein sequence ID" value="AGZ46600.1"/>
    <property type="molecule type" value="Genomic_DNA"/>
</dbReference>
<feature type="transmembrane region" description="Helical" evidence="4">
    <location>
        <begin position="59"/>
        <end position="77"/>
    </location>
</feature>
<keyword evidence="4" id="KW-0812">Transmembrane</keyword>
<dbReference type="KEGG" id="afs:AFR_41730"/>
<dbReference type="PROSITE" id="PS50111">
    <property type="entry name" value="CHEMOTAXIS_TRANSDUC_2"/>
    <property type="match status" value="1"/>
</dbReference>
<keyword evidence="3" id="KW-0175">Coiled coil</keyword>
<evidence type="ECO:0000313" key="6">
    <source>
        <dbReference type="EMBL" id="AGZ46600.1"/>
    </source>
</evidence>
<accession>U5WF12</accession>
<dbReference type="Proteomes" id="UP000017746">
    <property type="component" value="Chromosome"/>
</dbReference>
<dbReference type="Gene3D" id="1.10.287.950">
    <property type="entry name" value="Methyl-accepting chemotaxis protein"/>
    <property type="match status" value="1"/>
</dbReference>
<evidence type="ECO:0000256" key="1">
    <source>
        <dbReference type="ARBA" id="ARBA00023224"/>
    </source>
</evidence>
<keyword evidence="4" id="KW-1133">Transmembrane helix</keyword>
<organism evidence="6 7">
    <name type="scientific">Actinoplanes friuliensis DSM 7358</name>
    <dbReference type="NCBI Taxonomy" id="1246995"/>
    <lineage>
        <taxon>Bacteria</taxon>
        <taxon>Bacillati</taxon>
        <taxon>Actinomycetota</taxon>
        <taxon>Actinomycetes</taxon>
        <taxon>Micromonosporales</taxon>
        <taxon>Micromonosporaceae</taxon>
        <taxon>Actinoplanes</taxon>
    </lineage>
</organism>
<dbReference type="HOGENOM" id="CLU_643458_0_0_11"/>
<dbReference type="GO" id="GO:0007165">
    <property type="term" value="P:signal transduction"/>
    <property type="evidence" value="ECO:0007669"/>
    <property type="project" value="UniProtKB-KW"/>
</dbReference>
<dbReference type="eggNOG" id="COG0840">
    <property type="taxonomic scope" value="Bacteria"/>
</dbReference>
<evidence type="ECO:0000313" key="7">
    <source>
        <dbReference type="Proteomes" id="UP000017746"/>
    </source>
</evidence>
<feature type="coiled-coil region" evidence="3">
    <location>
        <begin position="191"/>
        <end position="250"/>
    </location>
</feature>
<keyword evidence="4" id="KW-0472">Membrane</keyword>
<feature type="transmembrane region" description="Helical" evidence="4">
    <location>
        <begin position="29"/>
        <end position="47"/>
    </location>
</feature>
<dbReference type="AlphaFoldDB" id="U5WF12"/>
<keyword evidence="7" id="KW-1185">Reference proteome</keyword>
<sequence length="433" mass="45551">MKGAQMTQLGRLVPDVTLSEQAFAARHRVLRLLLWLHVPVILVLGFFTGELSPGHHATLLLGVLGGVLICGVISGTAGTQRGQAIATSVGFMLATDAVVHAGGGMIDLHFHFFVVIALIGLYQEWIAFAFAVFLVAVHHLGIGLLAPELVFAHTQHTTGSILGRAVLHTFFVLAMAAAQITYWHFDAAARRENERRQADQAEESAGQLRAAAMEAERREETARAEATSQLERAEQMAVRLEHVLQRTSDTGARLRTDADEALSGFESALSDVARTVEHASDQVGTTLTDADVALKSLEELRTSVADIATIANLIQAVADQTNLLALNATIEAARAGEVGKGFAVVAGEVKQLAGQTATATARIEATVNEVTTGAAAVGAAVSGMTSRLSSVADAQRLASAVMGEQVTLAAQTRGLVTTAADEVARSASEVSVR</sequence>
<dbReference type="PANTHER" id="PTHR32089">
    <property type="entry name" value="METHYL-ACCEPTING CHEMOTAXIS PROTEIN MCPB"/>
    <property type="match status" value="1"/>
</dbReference>
<keyword evidence="1 2" id="KW-0807">Transducer</keyword>
<dbReference type="PANTHER" id="PTHR32089:SF112">
    <property type="entry name" value="LYSOZYME-LIKE PROTEIN-RELATED"/>
    <property type="match status" value="1"/>
</dbReference>
<feature type="transmembrane region" description="Helical" evidence="4">
    <location>
        <begin position="165"/>
        <end position="185"/>
    </location>
</feature>
<gene>
    <name evidence="6" type="ORF">AFR_41730</name>
</gene>
<proteinExistence type="predicted"/>
<dbReference type="InterPro" id="IPR004089">
    <property type="entry name" value="MCPsignal_dom"/>
</dbReference>
<feature type="transmembrane region" description="Helical" evidence="4">
    <location>
        <begin position="98"/>
        <end position="119"/>
    </location>
</feature>
<evidence type="ECO:0000256" key="2">
    <source>
        <dbReference type="PROSITE-ProRule" id="PRU00284"/>
    </source>
</evidence>
<dbReference type="GO" id="GO:0016020">
    <property type="term" value="C:membrane"/>
    <property type="evidence" value="ECO:0007669"/>
    <property type="project" value="InterPro"/>
</dbReference>
<dbReference type="STRING" id="1246995.AFR_41730"/>
<dbReference type="SMART" id="SM00283">
    <property type="entry name" value="MA"/>
    <property type="match status" value="1"/>
</dbReference>
<dbReference type="SUPFAM" id="SSF58104">
    <property type="entry name" value="Methyl-accepting chemotaxis protein (MCP) signaling domain"/>
    <property type="match status" value="1"/>
</dbReference>
<dbReference type="OrthoDB" id="1115140at2"/>
<feature type="transmembrane region" description="Helical" evidence="4">
    <location>
        <begin position="125"/>
        <end position="145"/>
    </location>
</feature>
<protein>
    <submittedName>
        <fullName evidence="6">Methyl-accepting chemotaxis protein 4</fullName>
    </submittedName>
</protein>
<dbReference type="Pfam" id="PF00015">
    <property type="entry name" value="MCPsignal"/>
    <property type="match status" value="1"/>
</dbReference>
<evidence type="ECO:0000259" key="5">
    <source>
        <dbReference type="PROSITE" id="PS50111"/>
    </source>
</evidence>
<evidence type="ECO:0000256" key="3">
    <source>
        <dbReference type="SAM" id="Coils"/>
    </source>
</evidence>
<evidence type="ECO:0000256" key="4">
    <source>
        <dbReference type="SAM" id="Phobius"/>
    </source>
</evidence>
<dbReference type="PATRIC" id="fig|1246995.3.peg.8445"/>
<name>U5WF12_9ACTN</name>
<feature type="domain" description="Methyl-accepting transducer" evidence="5">
    <location>
        <begin position="197"/>
        <end position="433"/>
    </location>
</feature>